<dbReference type="Pfam" id="PF01925">
    <property type="entry name" value="TauE"/>
    <property type="match status" value="1"/>
</dbReference>
<reference evidence="6" key="1">
    <citation type="journal article" date="2020" name="mSystems">
        <title>Genome- and Community-Level Interaction Insights into Carbon Utilization and Element Cycling Functions of Hydrothermarchaeota in Hydrothermal Sediment.</title>
        <authorList>
            <person name="Zhou Z."/>
            <person name="Liu Y."/>
            <person name="Xu W."/>
            <person name="Pan J."/>
            <person name="Luo Z.H."/>
            <person name="Li M."/>
        </authorList>
    </citation>
    <scope>NUCLEOTIDE SEQUENCE [LARGE SCALE GENOMIC DNA]</scope>
    <source>
        <strain evidence="6">SpSt-143</strain>
    </source>
</reference>
<comment type="subcellular location">
    <subcellularLocation>
        <location evidence="5">Cell membrane</location>
        <topology evidence="5">Multi-pass membrane protein</topology>
    </subcellularLocation>
    <subcellularLocation>
        <location evidence="1">Membrane</location>
        <topology evidence="1">Multi-pass membrane protein</topology>
    </subcellularLocation>
</comment>
<name>A0A7V2AZB8_RHOMR</name>
<evidence type="ECO:0000256" key="2">
    <source>
        <dbReference type="ARBA" id="ARBA00022692"/>
    </source>
</evidence>
<keyword evidence="5" id="KW-1003">Cell membrane</keyword>
<dbReference type="EMBL" id="DSGB01000003">
    <property type="protein sequence ID" value="HER95430.1"/>
    <property type="molecule type" value="Genomic_DNA"/>
</dbReference>
<gene>
    <name evidence="6" type="ORF">ENO59_02770</name>
</gene>
<dbReference type="PANTHER" id="PTHR43701:SF2">
    <property type="entry name" value="MEMBRANE TRANSPORTER PROTEIN YJNA-RELATED"/>
    <property type="match status" value="1"/>
</dbReference>
<accession>A0A7V2AZB8</accession>
<protein>
    <recommendedName>
        <fullName evidence="5">Probable membrane transporter protein</fullName>
    </recommendedName>
</protein>
<feature type="transmembrane region" description="Helical" evidence="5">
    <location>
        <begin position="67"/>
        <end position="87"/>
    </location>
</feature>
<dbReference type="PANTHER" id="PTHR43701">
    <property type="entry name" value="MEMBRANE TRANSPORTER PROTEIN MJ0441-RELATED"/>
    <property type="match status" value="1"/>
</dbReference>
<organism evidence="6">
    <name type="scientific">Rhodothermus marinus</name>
    <name type="common">Rhodothermus obamensis</name>
    <dbReference type="NCBI Taxonomy" id="29549"/>
    <lineage>
        <taxon>Bacteria</taxon>
        <taxon>Pseudomonadati</taxon>
        <taxon>Rhodothermota</taxon>
        <taxon>Rhodothermia</taxon>
        <taxon>Rhodothermales</taxon>
        <taxon>Rhodothermaceae</taxon>
        <taxon>Rhodothermus</taxon>
    </lineage>
</organism>
<feature type="transmembrane region" description="Helical" evidence="5">
    <location>
        <begin position="43"/>
        <end position="61"/>
    </location>
</feature>
<evidence type="ECO:0000313" key="6">
    <source>
        <dbReference type="EMBL" id="HER95430.1"/>
    </source>
</evidence>
<keyword evidence="3 5" id="KW-1133">Transmembrane helix</keyword>
<keyword evidence="4 5" id="KW-0472">Membrane</keyword>
<dbReference type="AlphaFoldDB" id="A0A7V2AZB8"/>
<dbReference type="InterPro" id="IPR051598">
    <property type="entry name" value="TSUP/Inactive_protease-like"/>
</dbReference>
<feature type="transmembrane region" description="Helical" evidence="5">
    <location>
        <begin position="6"/>
        <end position="36"/>
    </location>
</feature>
<evidence type="ECO:0000256" key="5">
    <source>
        <dbReference type="RuleBase" id="RU363041"/>
    </source>
</evidence>
<comment type="caution">
    <text evidence="6">The sequence shown here is derived from an EMBL/GenBank/DDBJ whole genome shotgun (WGS) entry which is preliminary data.</text>
</comment>
<feature type="transmembrane region" description="Helical" evidence="5">
    <location>
        <begin position="99"/>
        <end position="117"/>
    </location>
</feature>
<evidence type="ECO:0000256" key="4">
    <source>
        <dbReference type="ARBA" id="ARBA00023136"/>
    </source>
</evidence>
<comment type="similarity">
    <text evidence="5">Belongs to the 4-toluene sulfonate uptake permease (TSUP) (TC 2.A.102) family.</text>
</comment>
<dbReference type="GO" id="GO:0005886">
    <property type="term" value="C:plasma membrane"/>
    <property type="evidence" value="ECO:0007669"/>
    <property type="project" value="UniProtKB-SubCell"/>
</dbReference>
<proteinExistence type="inferred from homology"/>
<evidence type="ECO:0000256" key="1">
    <source>
        <dbReference type="ARBA" id="ARBA00004141"/>
    </source>
</evidence>
<evidence type="ECO:0000256" key="3">
    <source>
        <dbReference type="ARBA" id="ARBA00022989"/>
    </source>
</evidence>
<dbReference type="InterPro" id="IPR002781">
    <property type="entry name" value="TM_pro_TauE-like"/>
</dbReference>
<sequence>MNYVLVLLIGVAAGLLSGMFGIGGGIVIVPMLMYLLHCSSHEAVGTSLAALLLPVGLLGAIQYYRSGYIIIPFAALIALGLFLGAYLGAKFSISLQDTVLERLFGGLLIAVGLWIVFHK</sequence>
<keyword evidence="2 5" id="KW-0812">Transmembrane</keyword>